<dbReference type="RefSeq" id="WP_011395524.1">
    <property type="nucleotide sequence ID" value="NC_007645.1"/>
</dbReference>
<dbReference type="Proteomes" id="UP000000238">
    <property type="component" value="Chromosome"/>
</dbReference>
<dbReference type="KEGG" id="hch:HCH_01595"/>
<sequence length="766" mass="86990">MDIWNWVHERVSTLTDSGEHRLADFVYDISHYSVNDEHHKVDALFPEALSLARKNGDKWLEIYFRHWHLQSQVLTRRKGQAMLGEAVDLLEFAHREETRDCPQSICAVQDLACCYAITDGPGYVEERLAVAQETMSRIDATWPCFTCIGGEYNSALIDAGRFEDALASISEQKKALTASHRSPDDTNMLFCQLDALIGLHRYEEAEKLARKARNDGGGEHFERRRKNYLAWCLALLERAEEAEEALLSYEETMLSPAFFEPWIKTKEVLASKQVSANSEELDWQINAMVSELYDSKAWRDTVNLGMVQARLALNRGAVAIARLCAQRVAEAVQQLHRDCGAAEELAALSEAVTQAESQRTPWDFAEIEQFLEQQAETREAALEMTADALRKWPDDERVLLEYTQLLDASGWSEAALAVLREKSGFHTPRLLMTYGNILIDQDHTDEFLREFGAEIDPTLEDDLFCRLCWLKMRFYSNGDPQQAYEYVCKLIDRSPDAGFAIAAAARLAMKVGRFQESVNWWSRLIELDPEESDLHWDRMVPATIAGDWACVRESMHALGMNAPEGEGPIDEDSIYVRVRFIDEDGETRDYLAVRNGPVTARVIGLARLGEPQRFGCEVVFDAAPLNKLDQEDEEGGMRDSEGFYTLLFSVVHVLKAPEYDYFAIDGAHPGDENLERLQNSLAELQVYFDRRSNEEYILYLEDDAELPGIYIYIAVPIGADLEAVNTLLSGFSAELEHPLIWPDLLEKLGDEAALEAQMEIQEKYDL</sequence>
<protein>
    <submittedName>
        <fullName evidence="1">Uncharacterized protein</fullName>
    </submittedName>
</protein>
<dbReference type="Gene3D" id="1.25.40.10">
    <property type="entry name" value="Tetratricopeptide repeat domain"/>
    <property type="match status" value="1"/>
</dbReference>
<dbReference type="EMBL" id="CP000155">
    <property type="protein sequence ID" value="ABC28452.1"/>
    <property type="molecule type" value="Genomic_DNA"/>
</dbReference>
<organism evidence="1 2">
    <name type="scientific">Hahella chejuensis (strain KCTC 2396)</name>
    <dbReference type="NCBI Taxonomy" id="349521"/>
    <lineage>
        <taxon>Bacteria</taxon>
        <taxon>Pseudomonadati</taxon>
        <taxon>Pseudomonadota</taxon>
        <taxon>Gammaproteobacteria</taxon>
        <taxon>Oceanospirillales</taxon>
        <taxon>Hahellaceae</taxon>
        <taxon>Hahella</taxon>
    </lineage>
</organism>
<name>Q2SLM2_HAHCH</name>
<evidence type="ECO:0000313" key="1">
    <source>
        <dbReference type="EMBL" id="ABC28452.1"/>
    </source>
</evidence>
<evidence type="ECO:0000313" key="2">
    <source>
        <dbReference type="Proteomes" id="UP000000238"/>
    </source>
</evidence>
<dbReference type="eggNOG" id="COG0457">
    <property type="taxonomic scope" value="Bacteria"/>
</dbReference>
<dbReference type="InterPro" id="IPR011990">
    <property type="entry name" value="TPR-like_helical_dom_sf"/>
</dbReference>
<keyword evidence="2" id="KW-1185">Reference proteome</keyword>
<gene>
    <name evidence="1" type="ordered locus">HCH_01595</name>
</gene>
<dbReference type="STRING" id="349521.HCH_01595"/>
<dbReference type="SUPFAM" id="SSF48452">
    <property type="entry name" value="TPR-like"/>
    <property type="match status" value="1"/>
</dbReference>
<accession>Q2SLM2</accession>
<reference evidence="1 2" key="1">
    <citation type="journal article" date="2005" name="Nucleic Acids Res.">
        <title>Genomic blueprint of Hahella chejuensis, a marine microbe producing an algicidal agent.</title>
        <authorList>
            <person name="Jeong H."/>
            <person name="Yim J.H."/>
            <person name="Lee C."/>
            <person name="Choi S.-H."/>
            <person name="Park Y.K."/>
            <person name="Yoon S.H."/>
            <person name="Hur C.-G."/>
            <person name="Kang H.-Y."/>
            <person name="Kim D."/>
            <person name="Lee H.H."/>
            <person name="Park K.H."/>
            <person name="Park S.-H."/>
            <person name="Park H.-S."/>
            <person name="Lee H.K."/>
            <person name="Oh T.K."/>
            <person name="Kim J.F."/>
        </authorList>
    </citation>
    <scope>NUCLEOTIDE SEQUENCE [LARGE SCALE GENOMIC DNA]</scope>
    <source>
        <strain evidence="1 2">KCTC 2396</strain>
    </source>
</reference>
<dbReference type="HOGENOM" id="CLU_365177_0_0_6"/>
<dbReference type="OrthoDB" id="8764346at2"/>
<dbReference type="AlphaFoldDB" id="Q2SLM2"/>
<proteinExistence type="predicted"/>